<gene>
    <name evidence="3" type="ORF">GCM10009676_01390</name>
</gene>
<dbReference type="InterPro" id="IPR001584">
    <property type="entry name" value="Integrase_cat-core"/>
</dbReference>
<organism evidence="3 4">
    <name type="scientific">Prauserella halophila</name>
    <dbReference type="NCBI Taxonomy" id="185641"/>
    <lineage>
        <taxon>Bacteria</taxon>
        <taxon>Bacillati</taxon>
        <taxon>Actinomycetota</taxon>
        <taxon>Actinomycetes</taxon>
        <taxon>Pseudonocardiales</taxon>
        <taxon>Pseudonocardiaceae</taxon>
        <taxon>Prauserella</taxon>
    </lineage>
</organism>
<feature type="region of interest" description="Disordered" evidence="1">
    <location>
        <begin position="53"/>
        <end position="72"/>
    </location>
</feature>
<dbReference type="PROSITE" id="PS50994">
    <property type="entry name" value="INTEGRASE"/>
    <property type="match status" value="1"/>
</dbReference>
<dbReference type="EMBL" id="BAAALN010000001">
    <property type="protein sequence ID" value="GAA1223729.1"/>
    <property type="molecule type" value="Genomic_DNA"/>
</dbReference>
<feature type="domain" description="Integrase catalytic" evidence="2">
    <location>
        <begin position="130"/>
        <end position="259"/>
    </location>
</feature>
<evidence type="ECO:0000313" key="4">
    <source>
        <dbReference type="Proteomes" id="UP001500653"/>
    </source>
</evidence>
<evidence type="ECO:0000259" key="2">
    <source>
        <dbReference type="PROSITE" id="PS50994"/>
    </source>
</evidence>
<dbReference type="NCBIfam" id="NF033577">
    <property type="entry name" value="transpos_IS481"/>
    <property type="match status" value="1"/>
</dbReference>
<name>A0ABP4GKT3_9PSEU</name>
<comment type="caution">
    <text evidence="3">The sequence shown here is derived from an EMBL/GenBank/DDBJ whole genome shotgun (WGS) entry which is preliminary data.</text>
</comment>
<protein>
    <recommendedName>
        <fullName evidence="2">Integrase catalytic domain-containing protein</fullName>
    </recommendedName>
</protein>
<dbReference type="InterPro" id="IPR012337">
    <property type="entry name" value="RNaseH-like_sf"/>
</dbReference>
<dbReference type="InterPro" id="IPR009057">
    <property type="entry name" value="Homeodomain-like_sf"/>
</dbReference>
<evidence type="ECO:0000313" key="3">
    <source>
        <dbReference type="EMBL" id="GAA1223729.1"/>
    </source>
</evidence>
<feature type="region of interest" description="Disordered" evidence="1">
    <location>
        <begin position="250"/>
        <end position="347"/>
    </location>
</feature>
<dbReference type="Proteomes" id="UP001500653">
    <property type="component" value="Unassembled WGS sequence"/>
</dbReference>
<dbReference type="Pfam" id="PF13011">
    <property type="entry name" value="LZ_Tnp_IS481"/>
    <property type="match status" value="1"/>
</dbReference>
<accession>A0ABP4GKT3</accession>
<reference evidence="4" key="1">
    <citation type="journal article" date="2019" name="Int. J. Syst. Evol. Microbiol.">
        <title>The Global Catalogue of Microorganisms (GCM) 10K type strain sequencing project: providing services to taxonomists for standard genome sequencing and annotation.</title>
        <authorList>
            <consortium name="The Broad Institute Genomics Platform"/>
            <consortium name="The Broad Institute Genome Sequencing Center for Infectious Disease"/>
            <person name="Wu L."/>
            <person name="Ma J."/>
        </authorList>
    </citation>
    <scope>NUCLEOTIDE SEQUENCE [LARGE SCALE GENOMIC DNA]</scope>
    <source>
        <strain evidence="4">JCM 13023</strain>
    </source>
</reference>
<feature type="compositionally biased region" description="Polar residues" evidence="1">
    <location>
        <begin position="254"/>
        <end position="285"/>
    </location>
</feature>
<sequence>MVHRSAPLTPTGRLRLAQCVVEDGWPVRRAAERFQVAHTTAARWAGRYRHDGEQALDDRSSRPHHSPQRTGQVVEHEVLRLRDEHKIGPLRIAGRVPVAASTVHQVLGRHHRPSLAACDRATGEPVRRYERRRPGELVHVDVKKLGRIPRGGGHRVLGRAAGRGNQARACGGGYLFLHTALDDHSRLAYTETLADEKAATCADFLRRAQAWFTGHGVTIERVLTDNAWSYRKNTWQQACADLGIARRFTRPWRPQTNGKWSATTAPCSTNGPTNSPINPKTNASKPSTTGSTGTTSTDPTPQSTEPHQPTASPTSPNHPPPGHIRHASSGGPGAPVTGRHAVDDLGQ</sequence>
<proteinExistence type="predicted"/>
<dbReference type="Gene3D" id="3.30.420.10">
    <property type="entry name" value="Ribonuclease H-like superfamily/Ribonuclease H"/>
    <property type="match status" value="1"/>
</dbReference>
<dbReference type="InterPro" id="IPR036397">
    <property type="entry name" value="RNaseH_sf"/>
</dbReference>
<evidence type="ECO:0000256" key="1">
    <source>
        <dbReference type="SAM" id="MobiDB-lite"/>
    </source>
</evidence>
<dbReference type="InterPro" id="IPR024967">
    <property type="entry name" value="DNA-bd_IS481-type"/>
</dbReference>
<dbReference type="SUPFAM" id="SSF53098">
    <property type="entry name" value="Ribonuclease H-like"/>
    <property type="match status" value="1"/>
</dbReference>
<dbReference type="Pfam" id="PF00665">
    <property type="entry name" value="rve"/>
    <property type="match status" value="1"/>
</dbReference>
<dbReference type="InterPro" id="IPR047656">
    <property type="entry name" value="IS481-like_transpos"/>
</dbReference>
<keyword evidence="4" id="KW-1185">Reference proteome</keyword>
<dbReference type="SUPFAM" id="SSF46689">
    <property type="entry name" value="Homeodomain-like"/>
    <property type="match status" value="1"/>
</dbReference>
<feature type="compositionally biased region" description="Low complexity" evidence="1">
    <location>
        <begin position="286"/>
        <end position="306"/>
    </location>
</feature>